<feature type="transmembrane region" description="Helical" evidence="1">
    <location>
        <begin position="45"/>
        <end position="67"/>
    </location>
</feature>
<keyword evidence="1" id="KW-1133">Transmembrane helix</keyword>
<dbReference type="EMBL" id="ABIA03000002">
    <property type="protein sequence ID" value="EDQ33429.1"/>
    <property type="molecule type" value="Genomic_DNA"/>
</dbReference>
<dbReference type="Proteomes" id="UP000004291">
    <property type="component" value="Chromosome"/>
</dbReference>
<dbReference type="STRING" id="411684.HPDFL43_09342"/>
<protein>
    <submittedName>
        <fullName evidence="2">Uncharacterized protein</fullName>
    </submittedName>
</protein>
<keyword evidence="3" id="KW-1185">Reference proteome</keyword>
<evidence type="ECO:0000256" key="1">
    <source>
        <dbReference type="SAM" id="Phobius"/>
    </source>
</evidence>
<dbReference type="AlphaFoldDB" id="A9D660"/>
<evidence type="ECO:0000313" key="2">
    <source>
        <dbReference type="EMBL" id="EDQ33429.1"/>
    </source>
</evidence>
<keyword evidence="1" id="KW-0472">Membrane</keyword>
<name>A9D660_HOEPD</name>
<dbReference type="OrthoDB" id="7161641at2"/>
<sequence>MPEPPVSKVRFKKRDIAALEDMPSSMADDRIVLRSHPLRSKGRRVLGGMLLVAAFLAVALGALFAALEIGLADGQIRDRAHAALAKAVGPENRSELASAALRLTWRGQLALEARDVVVKPVSGNAKPHHADRVLISLDPLALLAGRIALDSAEISGLGLTAPQGAGFDLGDLADLRVDATDDVIEGLFVSLNRMARRVESAEISVFRVSDVAISGSGSPWLVQKAVFERLENGDFRITADMSRDDQDITFEGRATSEGRAAGLSKISGSIAGLAIDLSNNAIIDRRNGLKTSVGVKFEAARADDDDGPGLRATISAAGGALMMGGVEAQIADVRVNLVYMPSEDKIEITRSLIRLGETVMPFTGGLIDADRVDRIEGEGVAFDFIINNGLAAPGDSNEAPIAFDGKAFGWFDPAQRLLIAEELTVASASGGMFGSASWRFVTGVSPELNLIAQSPSMSTSTVKQLWPYWIGKGARQWVLNNLYGGRVTNGRIQISVPAGHFPLNSPATFNEDQLQIDFDIERARMNVAGDIPPLRDTLGHMRLRGSRVDVSVSSATGFFPTGRRVEVSDASFSIPAVNERPLMAELAMSVSGDADAVAELITYHPIKALDRIGLEPEDLDGRISSQVTARFGLIATQSPPPPDWTVELEMAGVDIAKPVEGRSLKRMDGTLSVTPVRAELKTDADIDGTRMTLDVVQPVGNSGVEGKRKLSGMLDPEVREAIAPGSGALISGPVGFTMETSAKAESMVTLDLKPATLTVPGIGWTKGAGVAAELKFAMTTENGTTRLSELELSGDGFSANGVVTLTDGALSSAEFTKVALSPRENYRASIAKTARGYKIEVGGVAFDARPIIDLAKSNASSKASDGSSPLIEVSGNVDAVLGYSDEKFSSGSIRYRGQGEQISLLDFKAVSQSGQAVVIAINGEGENDTVQMTSGDAGAFARFSGIYSRIQGGLLNIRLSRQGGPLRRGAIDIRNFTVVGEPRLDSLVSTRSKQDGRSLRETVRTEIDVSEARFEIANAKLVTGNGAVVVSEGVVRGPQIGASFQGTVRDAEGRIDMTGTFMPAYGVNRLFSELPLIGVLLGNGRDRGLIGITFRMTGKTDSPLLQVNPLSVIAPGVFRSIFEYRP</sequence>
<reference evidence="2 3" key="2">
    <citation type="submission" date="2012-06" db="EMBL/GenBank/DDBJ databases">
        <authorList>
            <person name="Fiebig A."/>
        </authorList>
    </citation>
    <scope>NUCLEOTIDE SEQUENCE [LARGE SCALE GENOMIC DNA]</scope>
    <source>
        <strain evidence="2 3">DFL-43</strain>
    </source>
</reference>
<keyword evidence="1" id="KW-0812">Transmembrane</keyword>
<dbReference type="HOGENOM" id="CLU_007198_1_0_5"/>
<reference evidence="2 3" key="1">
    <citation type="submission" date="2007-10" db="EMBL/GenBank/DDBJ databases">
        <authorList>
            <person name="Wagner-Dobler I."/>
            <person name="Ferriera S."/>
            <person name="Johnson J."/>
            <person name="Kravitz S."/>
            <person name="Beeson K."/>
            <person name="Sutton G."/>
            <person name="Rogers Y.-H."/>
            <person name="Friedman R."/>
            <person name="Frazier M."/>
            <person name="Venter J.C."/>
        </authorList>
    </citation>
    <scope>NUCLEOTIDE SEQUENCE [LARGE SCALE GENOMIC DNA]</scope>
    <source>
        <strain evidence="2 3">DFL-43</strain>
    </source>
</reference>
<gene>
    <name evidence="2" type="ORF">HPDFL43_09342</name>
</gene>
<organism evidence="2 3">
    <name type="scientific">Hoeflea phototrophica (strain DSM 17068 / NCIMB 14078 / DFL-43)</name>
    <dbReference type="NCBI Taxonomy" id="411684"/>
    <lineage>
        <taxon>Bacteria</taxon>
        <taxon>Pseudomonadati</taxon>
        <taxon>Pseudomonadota</taxon>
        <taxon>Alphaproteobacteria</taxon>
        <taxon>Hyphomicrobiales</taxon>
        <taxon>Rhizobiaceae</taxon>
        <taxon>Hoeflea</taxon>
    </lineage>
</organism>
<comment type="caution">
    <text evidence="2">The sequence shown here is derived from an EMBL/GenBank/DDBJ whole genome shotgun (WGS) entry which is preliminary data.</text>
</comment>
<dbReference type="eggNOG" id="COG3164">
    <property type="taxonomic scope" value="Bacteria"/>
</dbReference>
<accession>A9D660</accession>
<proteinExistence type="predicted"/>
<evidence type="ECO:0000313" key="3">
    <source>
        <dbReference type="Proteomes" id="UP000004291"/>
    </source>
</evidence>